<reference evidence="1" key="1">
    <citation type="journal article" date="2019" name="Sci. Rep.">
        <title>Horizontally-acquired genetic elements in the mitochondrial genome of a centrohelid Marophrys sp. SRT127.</title>
        <authorList>
            <person name="Nishimura Y."/>
            <person name="Shiratori T."/>
            <person name="Ishida K."/>
            <person name="Hashimoto T."/>
            <person name="Ohkuma M."/>
            <person name="Inagaki Y."/>
        </authorList>
    </citation>
    <scope>NUCLEOTIDE SEQUENCE</scope>
    <source>
        <strain evidence="1">SRT127</strain>
    </source>
</reference>
<organism evidence="1">
    <name type="scientific">Marophrys sp. SRT127</name>
    <dbReference type="NCBI Taxonomy" id="2488311"/>
    <lineage>
        <taxon>Eukaryota</taxon>
        <taxon>Haptista</taxon>
        <taxon>Centroplasthelida</taxon>
        <taxon>Panacanthocystida</taxon>
        <taxon>Acanthocystida</taxon>
        <taxon>Marophrys</taxon>
    </lineage>
</organism>
<name>A0A455RGM2_9EUKA</name>
<proteinExistence type="predicted"/>
<dbReference type="EMBL" id="AP019310">
    <property type="protein sequence ID" value="BBH42924.1"/>
    <property type="molecule type" value="Genomic_DNA"/>
</dbReference>
<protein>
    <submittedName>
        <fullName evidence="1">Uncharacterized protein</fullName>
    </submittedName>
</protein>
<keyword evidence="1" id="KW-0496">Mitochondrion</keyword>
<geneLocation type="mitochondrion" evidence="1"/>
<evidence type="ECO:0000313" key="1">
    <source>
        <dbReference type="EMBL" id="BBH42924.1"/>
    </source>
</evidence>
<sequence length="122" mass="13377">MCTSRGSYVSGAPSSSQRIPFKENKTNYLLPSLIFALRIGEPQLLQTLCSVSGTECMCHLGNAPRDKMTRHGSPAARRQPLVRGGAQQIVVTTTMLTRIVARYPLHNPTVRFSAIPFGRAFS</sequence>
<accession>A0A455RGM2</accession>
<dbReference type="AlphaFoldDB" id="A0A455RGM2"/>